<comment type="caution">
    <text evidence="3">The sequence shown here is derived from an EMBL/GenBank/DDBJ whole genome shotgun (WGS) entry which is preliminary data.</text>
</comment>
<feature type="region of interest" description="Disordered" evidence="1">
    <location>
        <begin position="331"/>
        <end position="365"/>
    </location>
</feature>
<evidence type="ECO:0000256" key="1">
    <source>
        <dbReference type="SAM" id="MobiDB-lite"/>
    </source>
</evidence>
<organism evidence="3 4">
    <name type="scientific">Hermanssonia centrifuga</name>
    <dbReference type="NCBI Taxonomy" id="98765"/>
    <lineage>
        <taxon>Eukaryota</taxon>
        <taxon>Fungi</taxon>
        <taxon>Dikarya</taxon>
        <taxon>Basidiomycota</taxon>
        <taxon>Agaricomycotina</taxon>
        <taxon>Agaricomycetes</taxon>
        <taxon>Polyporales</taxon>
        <taxon>Meruliaceae</taxon>
        <taxon>Hermanssonia</taxon>
    </lineage>
</organism>
<feature type="domain" description="BTB" evidence="2">
    <location>
        <begin position="16"/>
        <end position="101"/>
    </location>
</feature>
<gene>
    <name evidence="3" type="ORF">PHLCEN_2v7665</name>
</gene>
<dbReference type="SUPFAM" id="SSF54695">
    <property type="entry name" value="POZ domain"/>
    <property type="match status" value="1"/>
</dbReference>
<reference evidence="3 4" key="1">
    <citation type="submission" date="2018-02" db="EMBL/GenBank/DDBJ databases">
        <title>Genome sequence of the basidiomycete white-rot fungus Phlebia centrifuga.</title>
        <authorList>
            <person name="Granchi Z."/>
            <person name="Peng M."/>
            <person name="de Vries R.P."/>
            <person name="Hilden K."/>
            <person name="Makela M.R."/>
            <person name="Grigoriev I."/>
            <person name="Riley R."/>
        </authorList>
    </citation>
    <scope>NUCLEOTIDE SEQUENCE [LARGE SCALE GENOMIC DNA]</scope>
    <source>
        <strain evidence="3 4">FBCC195</strain>
    </source>
</reference>
<dbReference type="OrthoDB" id="2797179at2759"/>
<proteinExistence type="predicted"/>
<dbReference type="PROSITE" id="PS50097">
    <property type="entry name" value="BTB"/>
    <property type="match status" value="1"/>
</dbReference>
<evidence type="ECO:0000259" key="2">
    <source>
        <dbReference type="PROSITE" id="PS50097"/>
    </source>
</evidence>
<dbReference type="InterPro" id="IPR000210">
    <property type="entry name" value="BTB/POZ_dom"/>
</dbReference>
<dbReference type="SMART" id="SM00225">
    <property type="entry name" value="BTB"/>
    <property type="match status" value="1"/>
</dbReference>
<evidence type="ECO:0000313" key="4">
    <source>
        <dbReference type="Proteomes" id="UP000186601"/>
    </source>
</evidence>
<dbReference type="EMBL" id="MLYV02000769">
    <property type="protein sequence ID" value="PSR77885.1"/>
    <property type="molecule type" value="Genomic_DNA"/>
</dbReference>
<dbReference type="STRING" id="98765.A0A2R6NVU8"/>
<keyword evidence="4" id="KW-1185">Reference proteome</keyword>
<sequence length="365" mass="40852">MSSTGDNVDVFTKPEADVIVRSSDEIEFRVHKFILSTASCIFADTFSVPQPESFKVVDDELDDEGGEDGEDDLPIVALTEDAETLRVILRTLYADGISTIEDLGLLARVLAAAEKYEMAGIISTLAPFLHTTRFLESEPLRVFAIAYHFTLTEAILMAAKATLLHPSPSSLPPELECLPTHVYHKLLLYRTRCEATIESTLVDWMSVWIGFEEPPADAPHAFWQRVQAGAMDRPVWSTVDKGGCLFCVRSTYITLNKYGVVPLWFIDHLERTRDMFKDRIEGPTVKSLKLLEKTISILPGIGSNGGCECAARAPLQLMQFSERLSDKLDEKLAEGKKHASDEGDENLKHVRKNKRDESASRRDKY</sequence>
<accession>A0A2R6NVU8</accession>
<name>A0A2R6NVU8_9APHY</name>
<dbReference type="InterPro" id="IPR011333">
    <property type="entry name" value="SKP1/BTB/POZ_sf"/>
</dbReference>
<dbReference type="CDD" id="cd18186">
    <property type="entry name" value="BTB_POZ_ZBTB_KLHL-like"/>
    <property type="match status" value="1"/>
</dbReference>
<dbReference type="Pfam" id="PF00651">
    <property type="entry name" value="BTB"/>
    <property type="match status" value="1"/>
</dbReference>
<dbReference type="Proteomes" id="UP000186601">
    <property type="component" value="Unassembled WGS sequence"/>
</dbReference>
<protein>
    <recommendedName>
        <fullName evidence="2">BTB domain-containing protein</fullName>
    </recommendedName>
</protein>
<dbReference type="Gene3D" id="3.30.710.10">
    <property type="entry name" value="Potassium Channel Kv1.1, Chain A"/>
    <property type="match status" value="1"/>
</dbReference>
<dbReference type="AlphaFoldDB" id="A0A2R6NVU8"/>
<evidence type="ECO:0000313" key="3">
    <source>
        <dbReference type="EMBL" id="PSR77885.1"/>
    </source>
</evidence>